<dbReference type="InterPro" id="IPR026960">
    <property type="entry name" value="RVT-Znf"/>
</dbReference>
<reference evidence="3" key="1">
    <citation type="journal article" date="2025" name="Foods">
        <title>Unveiling the Microbial Signatures of Arabica Coffee Cherries: Insights into Ripeness Specific Diversity, Functional Traits, and Implications for Quality and Safety.</title>
        <authorList>
            <consortium name="RefSeq"/>
            <person name="Tenea G.N."/>
            <person name="Cifuentes V."/>
            <person name="Reyes P."/>
            <person name="Cevallos-Vallejos M."/>
        </authorList>
    </citation>
    <scope>NUCLEOTIDE SEQUENCE [LARGE SCALE GENOMIC DNA]</scope>
</reference>
<feature type="domain" description="Reverse transcriptase" evidence="2">
    <location>
        <begin position="1"/>
        <end position="185"/>
    </location>
</feature>
<dbReference type="RefSeq" id="XP_027120587.2">
    <property type="nucleotide sequence ID" value="XM_027264786.2"/>
</dbReference>
<gene>
    <name evidence="4" type="primary">LOC113737577</name>
</gene>
<protein>
    <recommendedName>
        <fullName evidence="2">Reverse transcriptase domain-containing protein</fullName>
    </recommendedName>
</protein>
<evidence type="ECO:0000313" key="4">
    <source>
        <dbReference type="RefSeq" id="XP_027120587.2"/>
    </source>
</evidence>
<accession>A0A6P6X422</accession>
<dbReference type="OrthoDB" id="1304301at2759"/>
<dbReference type="PANTHER" id="PTHR33116:SF82">
    <property type="entry name" value="RNASE H FAMILY PROTEIN"/>
    <property type="match status" value="1"/>
</dbReference>
<evidence type="ECO:0000313" key="3">
    <source>
        <dbReference type="Proteomes" id="UP001652660"/>
    </source>
</evidence>
<dbReference type="PANTHER" id="PTHR33116">
    <property type="entry name" value="REVERSE TRANSCRIPTASE ZINC-BINDING DOMAIN-CONTAINING PROTEIN-RELATED-RELATED"/>
    <property type="match status" value="1"/>
</dbReference>
<dbReference type="GeneID" id="113737577"/>
<dbReference type="AlphaFoldDB" id="A0A6P6X422"/>
<proteinExistence type="predicted"/>
<sequence length="683" mass="78004">MVITLDMMKAYDKVSWPFLLQVLRYFGFSETWIDMIWRLISNVWFSVLVNGGLHGFFRSSLGLRQGDPISPSLFVIGAEVLSRALNTLHTQRGFTPFEVPPHCPIITHLAFADDVIIFSSGGKSSLRLIKRVLDDYSEASSQQINPQKSCFLTHPRAPSQRTAVVNQILGYNKRVFSIRYLGCPLYTGKSKKVYYTNTYIGEANRILSWKNQILLPGGNVVLIQSVLASMPIHLLAAASPPKGMLMVIEKLFAKFLWGSSNSGDKFHWIRWADLCRSKDEGGVGLRGLKQVYDSFFIKLWWKFRQQQSLWAKFMSQKYCAGQHPCLADIGHRGSQAWQRMVTMQRFGEENISWVVREALDFWHNNWMGSGALYDKVEVFYDHSVVDFIDRRAWNVDMLHQFLDGELVRQVLEINPPTDRGNDTMVWALTNSGVFSTVSAYSLIRQSNDSSWLFGHIWQQGLPVKVSFFMLRLLQGRLPLMDRLKRFGVCGPSKCLCCQNPQEEDLNHVFCSGEGARLVWRHFESTAGEFSGVHTVLWKVRNEGVFEDQKMRIGVMCSTPTWEGLLLDLGSHQRRMVIRPVYWIVQGTSACPWRLQRDLDELMMFKQYFNSITHCYREANAPADRLANFGADSSAGHVFNTFSELLQLVQNLFPKKGGNSRDRTRGPFFSRSSVLSGMGTPEKA</sequence>
<dbReference type="Pfam" id="PF13966">
    <property type="entry name" value="zf-RVT"/>
    <property type="match status" value="1"/>
</dbReference>
<keyword evidence="3" id="KW-1185">Reference proteome</keyword>
<feature type="region of interest" description="Disordered" evidence="1">
    <location>
        <begin position="655"/>
        <end position="683"/>
    </location>
</feature>
<dbReference type="InterPro" id="IPR043502">
    <property type="entry name" value="DNA/RNA_pol_sf"/>
</dbReference>
<dbReference type="InterPro" id="IPR000477">
    <property type="entry name" value="RT_dom"/>
</dbReference>
<evidence type="ECO:0000256" key="1">
    <source>
        <dbReference type="SAM" id="MobiDB-lite"/>
    </source>
</evidence>
<evidence type="ECO:0000259" key="2">
    <source>
        <dbReference type="PROSITE" id="PS50878"/>
    </source>
</evidence>
<dbReference type="PROSITE" id="PS50878">
    <property type="entry name" value="RT_POL"/>
    <property type="match status" value="1"/>
</dbReference>
<name>A0A6P6X422_COFAR</name>
<dbReference type="SUPFAM" id="SSF56672">
    <property type="entry name" value="DNA/RNA polymerases"/>
    <property type="match status" value="1"/>
</dbReference>
<dbReference type="Proteomes" id="UP001652660">
    <property type="component" value="Chromosome 3e"/>
</dbReference>
<organism evidence="3 4">
    <name type="scientific">Coffea arabica</name>
    <name type="common">Arabian coffee</name>
    <dbReference type="NCBI Taxonomy" id="13443"/>
    <lineage>
        <taxon>Eukaryota</taxon>
        <taxon>Viridiplantae</taxon>
        <taxon>Streptophyta</taxon>
        <taxon>Embryophyta</taxon>
        <taxon>Tracheophyta</taxon>
        <taxon>Spermatophyta</taxon>
        <taxon>Magnoliopsida</taxon>
        <taxon>eudicotyledons</taxon>
        <taxon>Gunneridae</taxon>
        <taxon>Pentapetalae</taxon>
        <taxon>asterids</taxon>
        <taxon>lamiids</taxon>
        <taxon>Gentianales</taxon>
        <taxon>Rubiaceae</taxon>
        <taxon>Ixoroideae</taxon>
        <taxon>Gardenieae complex</taxon>
        <taxon>Bertiereae - Coffeeae clade</taxon>
        <taxon>Coffeeae</taxon>
        <taxon>Coffea</taxon>
    </lineage>
</organism>
<dbReference type="Pfam" id="PF00078">
    <property type="entry name" value="RVT_1"/>
    <property type="match status" value="1"/>
</dbReference>
<reference evidence="4" key="2">
    <citation type="submission" date="2025-08" db="UniProtKB">
        <authorList>
            <consortium name="RefSeq"/>
        </authorList>
    </citation>
    <scope>IDENTIFICATION</scope>
    <source>
        <tissue evidence="4">Leaves</tissue>
    </source>
</reference>